<feature type="region of interest" description="Disordered" evidence="1">
    <location>
        <begin position="24"/>
        <end position="47"/>
    </location>
</feature>
<name>A0A3N2DZX3_9GAMM</name>
<gene>
    <name evidence="3" type="ORF">EDC56_0936</name>
</gene>
<accession>A0A3N2DZX3</accession>
<keyword evidence="2" id="KW-0732">Signal</keyword>
<comment type="caution">
    <text evidence="3">The sequence shown here is derived from an EMBL/GenBank/DDBJ whole genome shotgun (WGS) entry which is preliminary data.</text>
</comment>
<feature type="signal peptide" evidence="2">
    <location>
        <begin position="1"/>
        <end position="17"/>
    </location>
</feature>
<keyword evidence="4" id="KW-1185">Reference proteome</keyword>
<feature type="chain" id="PRO_5018146822" evidence="2">
    <location>
        <begin position="18"/>
        <end position="327"/>
    </location>
</feature>
<evidence type="ECO:0000256" key="2">
    <source>
        <dbReference type="SAM" id="SignalP"/>
    </source>
</evidence>
<dbReference type="AlphaFoldDB" id="A0A3N2DZX3"/>
<dbReference type="EMBL" id="RKHR01000003">
    <property type="protein sequence ID" value="ROS05406.1"/>
    <property type="molecule type" value="Genomic_DNA"/>
</dbReference>
<organism evidence="3 4">
    <name type="scientific">Sinobacterium caligoides</name>
    <dbReference type="NCBI Taxonomy" id="933926"/>
    <lineage>
        <taxon>Bacteria</taxon>
        <taxon>Pseudomonadati</taxon>
        <taxon>Pseudomonadota</taxon>
        <taxon>Gammaproteobacteria</taxon>
        <taxon>Cellvibrionales</taxon>
        <taxon>Spongiibacteraceae</taxon>
        <taxon>Sinobacterium</taxon>
    </lineage>
</organism>
<proteinExistence type="predicted"/>
<dbReference type="PROSITE" id="PS51257">
    <property type="entry name" value="PROKAR_LIPOPROTEIN"/>
    <property type="match status" value="1"/>
</dbReference>
<feature type="compositionally biased region" description="Low complexity" evidence="1">
    <location>
        <begin position="26"/>
        <end position="38"/>
    </location>
</feature>
<reference evidence="3 4" key="1">
    <citation type="submission" date="2018-11" db="EMBL/GenBank/DDBJ databases">
        <title>Genomic Encyclopedia of Type Strains, Phase IV (KMG-IV): sequencing the most valuable type-strain genomes for metagenomic binning, comparative biology and taxonomic classification.</title>
        <authorList>
            <person name="Goeker M."/>
        </authorList>
    </citation>
    <scope>NUCLEOTIDE SEQUENCE [LARGE SCALE GENOMIC DNA]</scope>
    <source>
        <strain evidence="3 4">DSM 100316</strain>
    </source>
</reference>
<evidence type="ECO:0000313" key="4">
    <source>
        <dbReference type="Proteomes" id="UP000275394"/>
    </source>
</evidence>
<sequence length="327" mass="34853">MKKIGLLFVVSMLSACGGGGSSDNDAVAAESSASTAGSEQTKTEEGAVGKVYTPFEGGYSLDSRDAIDSSQDITGVWLLAGEKKKFNSEGEYKSNRLFYYQLATIEKEDSGYVLSTCDFYGDKHTSIPFSLENNQYKVADKDDYNWITTNELSFAENKLSWLTDEKQSDGSPSFSQEKEGYKIAETANSLELGKLAIRYITEAGTALLPENSEYDIACFHIVQGTDNGENVAEANAIELGVVAENSAGGSPIEISFDGTVTASSGDGDSAHVSVGGVKTDKLFYSSNDFQADFSSSIDSEEAGYSITVTDTAGRGDTASIEVQLSLP</sequence>
<dbReference type="Proteomes" id="UP000275394">
    <property type="component" value="Unassembled WGS sequence"/>
</dbReference>
<evidence type="ECO:0000313" key="3">
    <source>
        <dbReference type="EMBL" id="ROS05406.1"/>
    </source>
</evidence>
<evidence type="ECO:0000256" key="1">
    <source>
        <dbReference type="SAM" id="MobiDB-lite"/>
    </source>
</evidence>
<protein>
    <submittedName>
        <fullName evidence="3">Uncharacterized protein</fullName>
    </submittedName>
</protein>
<dbReference type="RefSeq" id="WP_148059309.1">
    <property type="nucleotide sequence ID" value="NZ_RKHR01000003.1"/>
</dbReference>